<name>A0AA39MS17_9AGAR</name>
<dbReference type="Proteomes" id="UP001175226">
    <property type="component" value="Unassembled WGS sequence"/>
</dbReference>
<dbReference type="AlphaFoldDB" id="A0AA39MS17"/>
<evidence type="ECO:0000313" key="2">
    <source>
        <dbReference type="Proteomes" id="UP001175226"/>
    </source>
</evidence>
<organism evidence="1 2">
    <name type="scientific">Armillaria borealis</name>
    <dbReference type="NCBI Taxonomy" id="47425"/>
    <lineage>
        <taxon>Eukaryota</taxon>
        <taxon>Fungi</taxon>
        <taxon>Dikarya</taxon>
        <taxon>Basidiomycota</taxon>
        <taxon>Agaricomycotina</taxon>
        <taxon>Agaricomycetes</taxon>
        <taxon>Agaricomycetidae</taxon>
        <taxon>Agaricales</taxon>
        <taxon>Marasmiineae</taxon>
        <taxon>Physalacriaceae</taxon>
        <taxon>Armillaria</taxon>
    </lineage>
</organism>
<proteinExistence type="predicted"/>
<protein>
    <recommendedName>
        <fullName evidence="3">F-box domain-containing protein</fullName>
    </recommendedName>
</protein>
<keyword evidence="2" id="KW-1185">Reference proteome</keyword>
<reference evidence="1" key="1">
    <citation type="submission" date="2023-06" db="EMBL/GenBank/DDBJ databases">
        <authorList>
            <consortium name="Lawrence Berkeley National Laboratory"/>
            <person name="Ahrendt S."/>
            <person name="Sahu N."/>
            <person name="Indic B."/>
            <person name="Wong-Bajracharya J."/>
            <person name="Merenyi Z."/>
            <person name="Ke H.-M."/>
            <person name="Monk M."/>
            <person name="Kocsube S."/>
            <person name="Drula E."/>
            <person name="Lipzen A."/>
            <person name="Balint B."/>
            <person name="Henrissat B."/>
            <person name="Andreopoulos B."/>
            <person name="Martin F.M."/>
            <person name="Harder C.B."/>
            <person name="Rigling D."/>
            <person name="Ford K.L."/>
            <person name="Foster G.D."/>
            <person name="Pangilinan J."/>
            <person name="Papanicolaou A."/>
            <person name="Barry K."/>
            <person name="LaButti K."/>
            <person name="Viragh M."/>
            <person name="Koriabine M."/>
            <person name="Yan M."/>
            <person name="Riley R."/>
            <person name="Champramary S."/>
            <person name="Plett K.L."/>
            <person name="Tsai I.J."/>
            <person name="Slot J."/>
            <person name="Sipos G."/>
            <person name="Plett J."/>
            <person name="Nagy L.G."/>
            <person name="Grigoriev I.V."/>
        </authorList>
    </citation>
    <scope>NUCLEOTIDE SEQUENCE</scope>
    <source>
        <strain evidence="1">FPL87.14</strain>
    </source>
</reference>
<accession>A0AA39MS17</accession>
<evidence type="ECO:0008006" key="3">
    <source>
        <dbReference type="Google" id="ProtNLM"/>
    </source>
</evidence>
<gene>
    <name evidence="1" type="ORF">EV421DRAFT_1903108</name>
</gene>
<evidence type="ECO:0000313" key="1">
    <source>
        <dbReference type="EMBL" id="KAK0444482.1"/>
    </source>
</evidence>
<comment type="caution">
    <text evidence="1">The sequence shown here is derived from an EMBL/GenBank/DDBJ whole genome shotgun (WGS) entry which is preliminary data.</text>
</comment>
<dbReference type="EMBL" id="JAUEPT010000019">
    <property type="protein sequence ID" value="KAK0444482.1"/>
    <property type="molecule type" value="Genomic_DNA"/>
</dbReference>
<sequence length="844" mass="95578">MSQRNQVLSCGCSLGPAYMDIKHLRRTCKLPRSFSTLIHSNDPPNLSQMTYLRGVSSNIAAHLLPIKADLNYFLDEVQVLQPDIQGVTLSCLERLRSLCEGDSSHPQHLCPHCHYHILLHDELTSGLDMTPSFSCMPSDKSDDRGASCLEPRLSRVSIHEKYDRFSKIIHELHAAYSILTQALAFHKKILSPIRYMPRDILEEIFIRAQDRDGFLVFRTTPSSKVPALERFEGQRPLAQLIQAGPSMPVQIDAFESAQNLEAAYMFGLPATLNVRLPWTKLVAFEGLEVGTNLEMMAVIHRSSLGDFPVSENCIVNCSLRELHACDSSFLRSLVLPNLLAISIEPHFDDSMVTMVPMCPENALPALNGLILASHCLLQHLILKGVEYGNGDLLLSVLDLSSSLQELVITQHFDGVLIMRVLHRLFSRLKEHIVDIDGNRHYAVIGNLMKLTINLDDVHPTPSLNALGDLLVKMLIAHWDDYNKHAFRMLALNGITDSDRGNWFNPRDIFKLTSDHVSRLKGVKSSQTSCRDQYNDLLHILNELHVAYTTLNRTLGEYKRILSPIRNLPEDVLGEIFLSAQSDNGYDVLHVSVPPWSLGHVCRWWRDVAVSFPSLWSRMLIWAEDSVSDPLSLMQTVLARSSRHLLTVCFQYWPSHSYRCPYANEMFTLLTEQAHRWKILYFSIPPSAYHLLAPIRGRINCLQTLHLQHQYDIPARLSAPPPPTNIDVFESAENLEATYLFNLPHESRVRLPWSRLVDFADSREHTTAAAGLNQHLLDVLEAGINLKMMAVIHRPMHNETFPVNDKHVINTSLEELHACDWQFSSQYYAAQPALCIVGDPNLVNM</sequence>